<evidence type="ECO:0000313" key="1">
    <source>
        <dbReference type="EMBL" id="MBO0932105.1"/>
    </source>
</evidence>
<proteinExistence type="predicted"/>
<dbReference type="Proteomes" id="UP000664795">
    <property type="component" value="Unassembled WGS sequence"/>
</dbReference>
<organism evidence="1 2">
    <name type="scientific">Fibrella aquatilis</name>
    <dbReference type="NCBI Taxonomy" id="2817059"/>
    <lineage>
        <taxon>Bacteria</taxon>
        <taxon>Pseudomonadati</taxon>
        <taxon>Bacteroidota</taxon>
        <taxon>Cytophagia</taxon>
        <taxon>Cytophagales</taxon>
        <taxon>Spirosomataceae</taxon>
        <taxon>Fibrella</taxon>
    </lineage>
</organism>
<accession>A0A939G6U1</accession>
<dbReference type="EMBL" id="JAFMYU010000010">
    <property type="protein sequence ID" value="MBO0932105.1"/>
    <property type="molecule type" value="Genomic_DNA"/>
</dbReference>
<keyword evidence="2" id="KW-1185">Reference proteome</keyword>
<comment type="caution">
    <text evidence="1">The sequence shown here is derived from an EMBL/GenBank/DDBJ whole genome shotgun (WGS) entry which is preliminary data.</text>
</comment>
<dbReference type="RefSeq" id="WP_207336075.1">
    <property type="nucleotide sequence ID" value="NZ_JAFMYU010000010.1"/>
</dbReference>
<reference evidence="1 2" key="1">
    <citation type="submission" date="2021-03" db="EMBL/GenBank/DDBJ databases">
        <title>Fibrella sp. HMF5036 genome sequencing and assembly.</title>
        <authorList>
            <person name="Kang H."/>
            <person name="Kim H."/>
            <person name="Bae S."/>
            <person name="Joh K."/>
        </authorList>
    </citation>
    <scope>NUCLEOTIDE SEQUENCE [LARGE SCALE GENOMIC DNA]</scope>
    <source>
        <strain evidence="1 2">HMF5036</strain>
    </source>
</reference>
<gene>
    <name evidence="1" type="ORF">J2I48_13925</name>
</gene>
<evidence type="ECO:0000313" key="2">
    <source>
        <dbReference type="Proteomes" id="UP000664795"/>
    </source>
</evidence>
<dbReference type="AlphaFoldDB" id="A0A939G6U1"/>
<sequence length="94" mass="10732">MEKMTVTNLFNMSFGKTFFVGVIEGSSTFIKKGKWKLLVNNNLVDEIEIEGEQIPIRKNAQTEERVLASTKIFDKSLVRIGIDKIVLEKIQNLD</sequence>
<name>A0A939G6U1_9BACT</name>
<protein>
    <submittedName>
        <fullName evidence="1">Uncharacterized protein</fullName>
    </submittedName>
</protein>